<protein>
    <submittedName>
        <fullName evidence="2">Uncharacterized protein</fullName>
    </submittedName>
</protein>
<evidence type="ECO:0000313" key="2">
    <source>
        <dbReference type="EMBL" id="MBV4360546.1"/>
    </source>
</evidence>
<gene>
    <name evidence="2" type="ORF">KTO63_25505</name>
</gene>
<comment type="caution">
    <text evidence="2">The sequence shown here is derived from an EMBL/GenBank/DDBJ whole genome shotgun (WGS) entry which is preliminary data.</text>
</comment>
<organism evidence="2 3">
    <name type="scientific">Pinibacter aurantiacus</name>
    <dbReference type="NCBI Taxonomy" id="2851599"/>
    <lineage>
        <taxon>Bacteria</taxon>
        <taxon>Pseudomonadati</taxon>
        <taxon>Bacteroidota</taxon>
        <taxon>Chitinophagia</taxon>
        <taxon>Chitinophagales</taxon>
        <taxon>Chitinophagaceae</taxon>
        <taxon>Pinibacter</taxon>
    </lineage>
</organism>
<evidence type="ECO:0000313" key="3">
    <source>
        <dbReference type="Proteomes" id="UP000812270"/>
    </source>
</evidence>
<name>A0A9E2SCN2_9BACT</name>
<proteinExistence type="predicted"/>
<feature type="region of interest" description="Disordered" evidence="1">
    <location>
        <begin position="322"/>
        <end position="343"/>
    </location>
</feature>
<reference evidence="2" key="1">
    <citation type="submission" date="2021-06" db="EMBL/GenBank/DDBJ databases">
        <authorList>
            <person name="Huq M.A."/>
        </authorList>
    </citation>
    <scope>NUCLEOTIDE SEQUENCE</scope>
    <source>
        <strain evidence="2">MAH-26</strain>
    </source>
</reference>
<dbReference type="RefSeq" id="WP_217795029.1">
    <property type="nucleotide sequence ID" value="NZ_JAHSPG010000018.1"/>
</dbReference>
<dbReference type="Pfam" id="PF19268">
    <property type="entry name" value="CIS_TMP"/>
    <property type="match status" value="1"/>
</dbReference>
<dbReference type="EMBL" id="JAHSPG010000018">
    <property type="protein sequence ID" value="MBV4360546.1"/>
    <property type="molecule type" value="Genomic_DNA"/>
</dbReference>
<keyword evidence="3" id="KW-1185">Reference proteome</keyword>
<dbReference type="InterPro" id="IPR045538">
    <property type="entry name" value="CIS_TMP"/>
</dbReference>
<accession>A0A9E2SCN2</accession>
<sequence>MIEHTINREIFDFHYGSEKVAERMQRQLVNYYAYEFNQIIQRAIEQQFASSEFYFCDRIEIDLGDIEEDAFEEREVFEKFEDVLTQKLRQIKNSPSPQVSYEKIAEEVVKQFLLEGDVPWWINKNDVIAIQPLVRLLVNRAPEKLMAIIKHNRDTALVRLATLFNESSNSDVIAFKSFLEALRKEGLSIDQPSLVPVTADDLHSRRYDRARLVQGNRITLQLHESEPDVLQKLEKILSKGVHSVSSTDKDAIIAAIVKRKRLLSAIKEMTLFTNQETIKAMTWLLQKQRLSASAEKKLTMHLSTFSVYALHWLAAETLRMQSPTSVRRDEENTTPGTSSDLSSKIIESEELKEAAQQTSNNENENDETDILKQEALKEQAAEQKLSQKQGASSTNFYSRAASINYLLEKLRLKHASSTIFDNYSDSAIQELASSFNKIEQDVAGKKMLAAFLLEHPYFFKFNFLEIITEGFAIPAPEDQRNESLRRTTERANITETLFSELKTLRRKTEAILQKLSENELLILQDVLQKKSLATKREHQTMQKVLQLMPVKLLVLLQAFTMLSESSIASTIVVQSAAKDQTIDIVDEHLPVDHFQHSGQPRKIQINNAGICLVAAYLPSFFKNMHLLEDKKFKSISHAMQAMYLIAYLAEGATKHKEYLLQFNKILTGFAVTDPVAHMPRLPSGYKKEADALLTAIIENWKALRNTSINGFRQSFLQRNGLLTDNGDSWTLQVERKGHDVLIDSVPWSFSMIRFPWMRKPVVVEW</sequence>
<evidence type="ECO:0000256" key="1">
    <source>
        <dbReference type="SAM" id="MobiDB-lite"/>
    </source>
</evidence>
<dbReference type="AlphaFoldDB" id="A0A9E2SCN2"/>
<dbReference type="Proteomes" id="UP000812270">
    <property type="component" value="Unassembled WGS sequence"/>
</dbReference>